<dbReference type="Proteomes" id="UP000027265">
    <property type="component" value="Unassembled WGS sequence"/>
</dbReference>
<name>A0A067Q726_9AGAM</name>
<evidence type="ECO:0000313" key="3">
    <source>
        <dbReference type="Proteomes" id="UP000027265"/>
    </source>
</evidence>
<accession>A0A067Q726</accession>
<dbReference type="HOGENOM" id="CLU_1570859_0_0_1"/>
<keyword evidence="3" id="KW-1185">Reference proteome</keyword>
<feature type="region of interest" description="Disordered" evidence="1">
    <location>
        <begin position="32"/>
        <end position="51"/>
    </location>
</feature>
<sequence>MSTAAAQSRPTPPGEEDLQALYNQVLAGFVDESPTAERSPTTILSSSQQGERDLEALYSAYGGEANVDLGRSFSTTAQPPSRTPSASVAQKPSPSPSPSPRLPTNPRDVGRPLPSLQSGHSGRGMRPLPRPPGSSASISSIGPPMPEPRPYYSPESSAGGGKSAASEPSV</sequence>
<dbReference type="AlphaFoldDB" id="A0A067Q726"/>
<feature type="compositionally biased region" description="Pro residues" evidence="1">
    <location>
        <begin position="93"/>
        <end position="103"/>
    </location>
</feature>
<dbReference type="OrthoDB" id="3269754at2759"/>
<dbReference type="STRING" id="933084.A0A067Q726"/>
<evidence type="ECO:0000313" key="2">
    <source>
        <dbReference type="EMBL" id="KDQ61935.1"/>
    </source>
</evidence>
<proteinExistence type="predicted"/>
<dbReference type="EMBL" id="KL197712">
    <property type="protein sequence ID" value="KDQ61935.1"/>
    <property type="molecule type" value="Genomic_DNA"/>
</dbReference>
<gene>
    <name evidence="2" type="ORF">JAAARDRAFT_526995</name>
</gene>
<dbReference type="InParanoid" id="A0A067Q726"/>
<feature type="compositionally biased region" description="Polar residues" evidence="1">
    <location>
        <begin position="36"/>
        <end position="49"/>
    </location>
</feature>
<protein>
    <submittedName>
        <fullName evidence="2">Uncharacterized protein</fullName>
    </submittedName>
</protein>
<feature type="compositionally biased region" description="Low complexity" evidence="1">
    <location>
        <begin position="133"/>
        <end position="142"/>
    </location>
</feature>
<organism evidence="2 3">
    <name type="scientific">Jaapia argillacea MUCL 33604</name>
    <dbReference type="NCBI Taxonomy" id="933084"/>
    <lineage>
        <taxon>Eukaryota</taxon>
        <taxon>Fungi</taxon>
        <taxon>Dikarya</taxon>
        <taxon>Basidiomycota</taxon>
        <taxon>Agaricomycotina</taxon>
        <taxon>Agaricomycetes</taxon>
        <taxon>Agaricomycetidae</taxon>
        <taxon>Jaapiales</taxon>
        <taxon>Jaapiaceae</taxon>
        <taxon>Jaapia</taxon>
    </lineage>
</organism>
<feature type="compositionally biased region" description="Low complexity" evidence="1">
    <location>
        <begin position="152"/>
        <end position="170"/>
    </location>
</feature>
<evidence type="ECO:0000256" key="1">
    <source>
        <dbReference type="SAM" id="MobiDB-lite"/>
    </source>
</evidence>
<reference evidence="3" key="1">
    <citation type="journal article" date="2014" name="Proc. Natl. Acad. Sci. U.S.A.">
        <title>Extensive sampling of basidiomycete genomes demonstrates inadequacy of the white-rot/brown-rot paradigm for wood decay fungi.</title>
        <authorList>
            <person name="Riley R."/>
            <person name="Salamov A.A."/>
            <person name="Brown D.W."/>
            <person name="Nagy L.G."/>
            <person name="Floudas D."/>
            <person name="Held B.W."/>
            <person name="Levasseur A."/>
            <person name="Lombard V."/>
            <person name="Morin E."/>
            <person name="Otillar R."/>
            <person name="Lindquist E.A."/>
            <person name="Sun H."/>
            <person name="LaButti K.M."/>
            <person name="Schmutz J."/>
            <person name="Jabbour D."/>
            <person name="Luo H."/>
            <person name="Baker S.E."/>
            <person name="Pisabarro A.G."/>
            <person name="Walton J.D."/>
            <person name="Blanchette R.A."/>
            <person name="Henrissat B."/>
            <person name="Martin F."/>
            <person name="Cullen D."/>
            <person name="Hibbett D.S."/>
            <person name="Grigoriev I.V."/>
        </authorList>
    </citation>
    <scope>NUCLEOTIDE SEQUENCE [LARGE SCALE GENOMIC DNA]</scope>
    <source>
        <strain evidence="3">MUCL 33604</strain>
    </source>
</reference>
<feature type="region of interest" description="Disordered" evidence="1">
    <location>
        <begin position="69"/>
        <end position="170"/>
    </location>
</feature>